<accession>A0A0P6WZA5</accession>
<protein>
    <submittedName>
        <fullName evidence="2">Uncharacterized protein</fullName>
    </submittedName>
</protein>
<evidence type="ECO:0000256" key="1">
    <source>
        <dbReference type="SAM" id="Phobius"/>
    </source>
</evidence>
<reference evidence="2 3" key="1">
    <citation type="submission" date="2015-07" db="EMBL/GenBank/DDBJ databases">
        <title>Draft genome of Bellilinea caldifistulae DSM 17877.</title>
        <authorList>
            <person name="Hemp J."/>
            <person name="Ward L.M."/>
            <person name="Pace L.A."/>
            <person name="Fischer W.W."/>
        </authorList>
    </citation>
    <scope>NUCLEOTIDE SEQUENCE [LARGE SCALE GENOMIC DNA]</scope>
    <source>
        <strain evidence="2 3">GOMI-1</strain>
    </source>
</reference>
<organism evidence="2 3">
    <name type="scientific">Bellilinea caldifistulae</name>
    <dbReference type="NCBI Taxonomy" id="360411"/>
    <lineage>
        <taxon>Bacteria</taxon>
        <taxon>Bacillati</taxon>
        <taxon>Chloroflexota</taxon>
        <taxon>Anaerolineae</taxon>
        <taxon>Anaerolineales</taxon>
        <taxon>Anaerolineaceae</taxon>
        <taxon>Bellilinea</taxon>
    </lineage>
</organism>
<dbReference type="AlphaFoldDB" id="A0A0P6WZA5"/>
<keyword evidence="3" id="KW-1185">Reference proteome</keyword>
<name>A0A0P6WZA5_9CHLR</name>
<evidence type="ECO:0000313" key="2">
    <source>
        <dbReference type="EMBL" id="KPL73907.1"/>
    </source>
</evidence>
<dbReference type="EMBL" id="LGHJ01000019">
    <property type="protein sequence ID" value="KPL73907.1"/>
    <property type="molecule type" value="Genomic_DNA"/>
</dbReference>
<keyword evidence="1" id="KW-0812">Transmembrane</keyword>
<keyword evidence="1" id="KW-1133">Transmembrane helix</keyword>
<gene>
    <name evidence="2" type="ORF">AC812_14095</name>
</gene>
<keyword evidence="1" id="KW-0472">Membrane</keyword>
<dbReference type="Proteomes" id="UP000050514">
    <property type="component" value="Unassembled WGS sequence"/>
</dbReference>
<evidence type="ECO:0000313" key="3">
    <source>
        <dbReference type="Proteomes" id="UP000050514"/>
    </source>
</evidence>
<feature type="transmembrane region" description="Helical" evidence="1">
    <location>
        <begin position="49"/>
        <end position="75"/>
    </location>
</feature>
<dbReference type="STRING" id="360411.AC812_14095"/>
<comment type="caution">
    <text evidence="2">The sequence shown here is derived from an EMBL/GenBank/DDBJ whole genome shotgun (WGS) entry which is preliminary data.</text>
</comment>
<proteinExistence type="predicted"/>
<sequence>MLPMAGPSNAKITITTTATRTRINAYSTRPWAFSFGANSIYLTSLLFKIYYLNVIILYTIPVKIQVIFSLISEIFKKLQPEKNK</sequence>